<evidence type="ECO:0000256" key="2">
    <source>
        <dbReference type="ARBA" id="ARBA00009063"/>
    </source>
</evidence>
<dbReference type="GO" id="GO:0031201">
    <property type="term" value="C:SNARE complex"/>
    <property type="evidence" value="ECO:0007669"/>
    <property type="project" value="TreeGrafter"/>
</dbReference>
<evidence type="ECO:0000259" key="11">
    <source>
        <dbReference type="PROSITE" id="PS50192"/>
    </source>
</evidence>
<dbReference type="GO" id="GO:0006906">
    <property type="term" value="P:vesicle fusion"/>
    <property type="evidence" value="ECO:0007669"/>
    <property type="project" value="TreeGrafter"/>
</dbReference>
<dbReference type="Pfam" id="PF05739">
    <property type="entry name" value="SNARE"/>
    <property type="match status" value="1"/>
</dbReference>
<dbReference type="InterPro" id="IPR045242">
    <property type="entry name" value="Syntaxin"/>
</dbReference>
<keyword evidence="6 10" id="KW-1133">Transmembrane helix</keyword>
<evidence type="ECO:0000256" key="7">
    <source>
        <dbReference type="ARBA" id="ARBA00023034"/>
    </source>
</evidence>
<dbReference type="InterPro" id="IPR006012">
    <property type="entry name" value="Syntaxin/epimorphin_CS"/>
</dbReference>
<comment type="similarity">
    <text evidence="2">Belongs to the syntaxin family.</text>
</comment>
<dbReference type="InterPro" id="IPR000727">
    <property type="entry name" value="T_SNARE_dom"/>
</dbReference>
<organism evidence="12">
    <name type="scientific">Arcella intermedia</name>
    <dbReference type="NCBI Taxonomy" id="1963864"/>
    <lineage>
        <taxon>Eukaryota</taxon>
        <taxon>Amoebozoa</taxon>
        <taxon>Tubulinea</taxon>
        <taxon>Elardia</taxon>
        <taxon>Arcellinida</taxon>
        <taxon>Sphaerothecina</taxon>
        <taxon>Arcellidae</taxon>
        <taxon>Arcella</taxon>
    </lineage>
</organism>
<dbReference type="EMBL" id="GIBP01006501">
    <property type="protein sequence ID" value="NDV35470.1"/>
    <property type="molecule type" value="Transcribed_RNA"/>
</dbReference>
<evidence type="ECO:0000256" key="4">
    <source>
        <dbReference type="ARBA" id="ARBA00022692"/>
    </source>
</evidence>
<keyword evidence="3" id="KW-0813">Transport</keyword>
<dbReference type="PANTHER" id="PTHR19957:SF83">
    <property type="entry name" value="SYNTAXIN-16"/>
    <property type="match status" value="1"/>
</dbReference>
<dbReference type="GO" id="GO:0005484">
    <property type="term" value="F:SNAP receptor activity"/>
    <property type="evidence" value="ECO:0007669"/>
    <property type="project" value="InterPro"/>
</dbReference>
<proteinExistence type="inferred from homology"/>
<dbReference type="PROSITE" id="PS00914">
    <property type="entry name" value="SYNTAXIN"/>
    <property type="match status" value="1"/>
</dbReference>
<dbReference type="Gene3D" id="1.20.58.70">
    <property type="match status" value="1"/>
</dbReference>
<sequence>MLSKKKQDKPKWLLEVENIELSLEDLRNRGVDLENLTDDLPTIEGLTEKKKEIEAKMFEFRIILQECSDKIKNLGSSKMMKKEEASLRDHIKSHLASKLQNISIQFKNTEIVHSSTNATLEKKGFGSILDDDPSNDYEEGFLAHGDIEMMKVNVDQRTARERNKAVRNLAQTMMEISSLFNEVSEMVIQQGTLVDRIDQNITTADDYVIQGVNSLTQTKGYESSSAKCWIVFLVILTIVSIVMIIIIRAKRVSY</sequence>
<protein>
    <recommendedName>
        <fullName evidence="11">t-SNARE coiled-coil homology domain-containing protein</fullName>
    </recommendedName>
</protein>
<evidence type="ECO:0000313" key="12">
    <source>
        <dbReference type="EMBL" id="NDV35470.1"/>
    </source>
</evidence>
<dbReference type="GO" id="GO:0000149">
    <property type="term" value="F:SNARE binding"/>
    <property type="evidence" value="ECO:0007669"/>
    <property type="project" value="TreeGrafter"/>
</dbReference>
<dbReference type="CDD" id="cd15845">
    <property type="entry name" value="SNARE_syntaxin16"/>
    <property type="match status" value="1"/>
</dbReference>
<feature type="domain" description="T-SNARE coiled-coil homology" evidence="11">
    <location>
        <begin position="156"/>
        <end position="218"/>
    </location>
</feature>
<dbReference type="PANTHER" id="PTHR19957">
    <property type="entry name" value="SYNTAXIN"/>
    <property type="match status" value="1"/>
</dbReference>
<evidence type="ECO:0000256" key="3">
    <source>
        <dbReference type="ARBA" id="ARBA00022448"/>
    </source>
</evidence>
<keyword evidence="9 10" id="KW-0472">Membrane</keyword>
<evidence type="ECO:0000256" key="1">
    <source>
        <dbReference type="ARBA" id="ARBA00004409"/>
    </source>
</evidence>
<reference evidence="12" key="1">
    <citation type="journal article" date="2020" name="J. Eukaryot. Microbiol.">
        <title>De novo Sequencing, Assembly and Annotation of the Transcriptome for the Free-Living Testate Amoeba Arcella intermedia.</title>
        <authorList>
            <person name="Ribeiro G.M."/>
            <person name="Porfirio-Sousa A.L."/>
            <person name="Maurer-Alcala X.X."/>
            <person name="Katz L.A."/>
            <person name="Lahr D.J.G."/>
        </authorList>
    </citation>
    <scope>NUCLEOTIDE SEQUENCE</scope>
</reference>
<comment type="subcellular location">
    <subcellularLocation>
        <location evidence="1">Golgi apparatus membrane</location>
        <topology evidence="1">Single-pass type IV membrane protein</topology>
    </subcellularLocation>
</comment>
<name>A0A6B2LF07_9EUKA</name>
<evidence type="ECO:0000256" key="6">
    <source>
        <dbReference type="ARBA" id="ARBA00022989"/>
    </source>
</evidence>
<dbReference type="GO" id="GO:0006886">
    <property type="term" value="P:intracellular protein transport"/>
    <property type="evidence" value="ECO:0007669"/>
    <property type="project" value="InterPro"/>
</dbReference>
<feature type="transmembrane region" description="Helical" evidence="10">
    <location>
        <begin position="229"/>
        <end position="247"/>
    </location>
</feature>
<evidence type="ECO:0000256" key="8">
    <source>
        <dbReference type="ARBA" id="ARBA00023054"/>
    </source>
</evidence>
<keyword evidence="8" id="KW-0175">Coiled coil</keyword>
<keyword evidence="4 10" id="KW-0812">Transmembrane</keyword>
<evidence type="ECO:0000256" key="10">
    <source>
        <dbReference type="SAM" id="Phobius"/>
    </source>
</evidence>
<dbReference type="GO" id="GO:0048278">
    <property type="term" value="P:vesicle docking"/>
    <property type="evidence" value="ECO:0007669"/>
    <property type="project" value="TreeGrafter"/>
</dbReference>
<dbReference type="SMART" id="SM00397">
    <property type="entry name" value="t_SNARE"/>
    <property type="match status" value="1"/>
</dbReference>
<keyword evidence="7" id="KW-0333">Golgi apparatus</keyword>
<dbReference type="GO" id="GO:0000139">
    <property type="term" value="C:Golgi membrane"/>
    <property type="evidence" value="ECO:0007669"/>
    <property type="project" value="UniProtKB-SubCell"/>
</dbReference>
<keyword evidence="5" id="KW-0653">Protein transport</keyword>
<dbReference type="AlphaFoldDB" id="A0A6B2LF07"/>
<dbReference type="InterPro" id="IPR010989">
    <property type="entry name" value="SNARE"/>
</dbReference>
<evidence type="ECO:0000256" key="5">
    <source>
        <dbReference type="ARBA" id="ARBA00022927"/>
    </source>
</evidence>
<dbReference type="PROSITE" id="PS50192">
    <property type="entry name" value="T_SNARE"/>
    <property type="match status" value="1"/>
</dbReference>
<dbReference type="SUPFAM" id="SSF47661">
    <property type="entry name" value="t-snare proteins"/>
    <property type="match status" value="1"/>
</dbReference>
<accession>A0A6B2LF07</accession>
<evidence type="ECO:0000256" key="9">
    <source>
        <dbReference type="ARBA" id="ARBA00023136"/>
    </source>
</evidence>